<name>A0ABU3NGN0_9GAMM</name>
<evidence type="ECO:0000313" key="3">
    <source>
        <dbReference type="Proteomes" id="UP001255917"/>
    </source>
</evidence>
<dbReference type="EMBL" id="JAVXUR010000003">
    <property type="protein sequence ID" value="MDT8879427.1"/>
    <property type="molecule type" value="Genomic_DNA"/>
</dbReference>
<dbReference type="Proteomes" id="UP001255917">
    <property type="component" value="Unassembled WGS sequence"/>
</dbReference>
<evidence type="ECO:0000313" key="2">
    <source>
        <dbReference type="EMBL" id="MDT8879427.1"/>
    </source>
</evidence>
<gene>
    <name evidence="2" type="ORF">RSO68_08095</name>
</gene>
<proteinExistence type="predicted"/>
<dbReference type="Pfam" id="PF14213">
    <property type="entry name" value="DUF4325"/>
    <property type="match status" value="1"/>
</dbReference>
<reference evidence="3" key="1">
    <citation type="submission" date="2023-07" db="EMBL/GenBank/DDBJ databases">
        <title>Substrates and metabolic shifts associated with increased methane emissions in unrestored hypersaline salterns.</title>
        <authorList>
            <person name="Bueno De Mesquita C.P."/>
            <person name="Tringe S.G."/>
        </authorList>
    </citation>
    <scope>NUCLEOTIDE SEQUENCE [LARGE SCALE GENOMIC DNA]</scope>
    <source>
        <strain evidence="3">I4</strain>
    </source>
</reference>
<feature type="domain" description="DUF4325" evidence="1">
    <location>
        <begin position="26"/>
        <end position="93"/>
    </location>
</feature>
<comment type="caution">
    <text evidence="2">The sequence shown here is derived from an EMBL/GenBank/DDBJ whole genome shotgun (WGS) entry which is preliminary data.</text>
</comment>
<accession>A0ABU3NGN0</accession>
<dbReference type="RefSeq" id="WP_315586218.1">
    <property type="nucleotide sequence ID" value="NZ_JAVXUR010000003.1"/>
</dbReference>
<evidence type="ECO:0000259" key="1">
    <source>
        <dbReference type="Pfam" id="PF14213"/>
    </source>
</evidence>
<protein>
    <submittedName>
        <fullName evidence="2">STAS-like domain-containing protein</fullName>
    </submittedName>
</protein>
<sequence length="118" mass="13392">MQRINIGKDFSDHPIGRYREDGPESGQVFRDDYLIPKLEGLESNEILEIILDDGVDGYGSSFLVEAFAGVVKVGYMHADELLKKLTFKYTDEDFSFFEDKIKEYIQEAHYGSAAGGRQ</sequence>
<keyword evidence="3" id="KW-1185">Reference proteome</keyword>
<organism evidence="2 3">
    <name type="scientific">Halomonas saccharevitans</name>
    <dbReference type="NCBI Taxonomy" id="416872"/>
    <lineage>
        <taxon>Bacteria</taxon>
        <taxon>Pseudomonadati</taxon>
        <taxon>Pseudomonadota</taxon>
        <taxon>Gammaproteobacteria</taxon>
        <taxon>Oceanospirillales</taxon>
        <taxon>Halomonadaceae</taxon>
        <taxon>Halomonas</taxon>
    </lineage>
</organism>
<dbReference type="InterPro" id="IPR025474">
    <property type="entry name" value="DUF4325"/>
</dbReference>